<dbReference type="EMBL" id="BAJS01000045">
    <property type="protein sequence ID" value="GAK38221.1"/>
    <property type="molecule type" value="Genomic_DNA"/>
</dbReference>
<dbReference type="AlphaFoldDB" id="A0A069D7B7"/>
<organism evidence="2 3">
    <name type="scientific">Bacteroides graminisolvens DSM 19988 = JCM 15093</name>
    <dbReference type="NCBI Taxonomy" id="1121097"/>
    <lineage>
        <taxon>Bacteria</taxon>
        <taxon>Pseudomonadati</taxon>
        <taxon>Bacteroidota</taxon>
        <taxon>Bacteroidia</taxon>
        <taxon>Bacteroidales</taxon>
        <taxon>Bacteroidaceae</taxon>
        <taxon>Bacteroides</taxon>
    </lineage>
</organism>
<name>A0A069D7B7_9BACE</name>
<evidence type="ECO:0000256" key="1">
    <source>
        <dbReference type="SAM" id="MobiDB-lite"/>
    </source>
</evidence>
<accession>A0A069D7B7</accession>
<keyword evidence="2" id="KW-0675">Receptor</keyword>
<evidence type="ECO:0000313" key="2">
    <source>
        <dbReference type="EMBL" id="GAK38221.1"/>
    </source>
</evidence>
<sequence>MNMLTGRRGNVSVDYWTPDNTGAKYPKPGGAEQSDNPKYGSTLGYFDASYLKIRTITLGYNVPKSFTSKYGISNLRLYATVQNPFVFFSPYHDESGCDPEPNSYGNENQAVTTGLKSRLLIIGTNSPNSTNYMFGLNLTF</sequence>
<comment type="caution">
    <text evidence="2">The sequence shown here is derived from an EMBL/GenBank/DDBJ whole genome shotgun (WGS) entry which is preliminary data.</text>
</comment>
<evidence type="ECO:0000313" key="3">
    <source>
        <dbReference type="Proteomes" id="UP000027601"/>
    </source>
</evidence>
<keyword evidence="3" id="KW-1185">Reference proteome</keyword>
<feature type="region of interest" description="Disordered" evidence="1">
    <location>
        <begin position="15"/>
        <end position="36"/>
    </location>
</feature>
<protein>
    <submittedName>
        <fullName evidence="2">TonB-dependent receptor</fullName>
    </submittedName>
</protein>
<reference evidence="2 3" key="1">
    <citation type="journal article" date="2015" name="Microbes Environ.">
        <title>Distribution and evolution of nitrogen fixation genes in the phylum bacteroidetes.</title>
        <authorList>
            <person name="Inoue J."/>
            <person name="Oshima K."/>
            <person name="Suda W."/>
            <person name="Sakamoto M."/>
            <person name="Iino T."/>
            <person name="Noda S."/>
            <person name="Hongoh Y."/>
            <person name="Hattori M."/>
            <person name="Ohkuma M."/>
        </authorList>
    </citation>
    <scope>NUCLEOTIDE SEQUENCE [LARGE SCALE GENOMIC DNA]</scope>
    <source>
        <strain evidence="2 3">JCM 15093</strain>
    </source>
</reference>
<dbReference type="Proteomes" id="UP000027601">
    <property type="component" value="Unassembled WGS sequence"/>
</dbReference>
<proteinExistence type="predicted"/>
<gene>
    <name evidence="2" type="ORF">JCM15093_3542</name>
</gene>
<dbReference type="eggNOG" id="COG4771">
    <property type="taxonomic scope" value="Bacteria"/>
</dbReference>